<keyword evidence="3" id="KW-1185">Reference proteome</keyword>
<gene>
    <name evidence="2" type="ORF">FA13DRAFT_1803348</name>
</gene>
<feature type="compositionally biased region" description="Basic and acidic residues" evidence="1">
    <location>
        <begin position="181"/>
        <end position="195"/>
    </location>
</feature>
<feature type="compositionally biased region" description="Acidic residues" evidence="1">
    <location>
        <begin position="556"/>
        <end position="569"/>
    </location>
</feature>
<feature type="compositionally biased region" description="Low complexity" evidence="1">
    <location>
        <begin position="521"/>
        <end position="544"/>
    </location>
</feature>
<feature type="region of interest" description="Disordered" evidence="1">
    <location>
        <begin position="163"/>
        <end position="195"/>
    </location>
</feature>
<dbReference type="AlphaFoldDB" id="A0A4Y7SAM0"/>
<reference evidence="2 3" key="1">
    <citation type="journal article" date="2019" name="Nat. Ecol. Evol.">
        <title>Megaphylogeny resolves global patterns of mushroom evolution.</title>
        <authorList>
            <person name="Varga T."/>
            <person name="Krizsan K."/>
            <person name="Foldi C."/>
            <person name="Dima B."/>
            <person name="Sanchez-Garcia M."/>
            <person name="Sanchez-Ramirez S."/>
            <person name="Szollosi G.J."/>
            <person name="Szarkandi J.G."/>
            <person name="Papp V."/>
            <person name="Albert L."/>
            <person name="Andreopoulos W."/>
            <person name="Angelini C."/>
            <person name="Antonin V."/>
            <person name="Barry K.W."/>
            <person name="Bougher N.L."/>
            <person name="Buchanan P."/>
            <person name="Buyck B."/>
            <person name="Bense V."/>
            <person name="Catcheside P."/>
            <person name="Chovatia M."/>
            <person name="Cooper J."/>
            <person name="Damon W."/>
            <person name="Desjardin D."/>
            <person name="Finy P."/>
            <person name="Geml J."/>
            <person name="Haridas S."/>
            <person name="Hughes K."/>
            <person name="Justo A."/>
            <person name="Karasinski D."/>
            <person name="Kautmanova I."/>
            <person name="Kiss B."/>
            <person name="Kocsube S."/>
            <person name="Kotiranta H."/>
            <person name="LaButti K.M."/>
            <person name="Lechner B.E."/>
            <person name="Liimatainen K."/>
            <person name="Lipzen A."/>
            <person name="Lukacs Z."/>
            <person name="Mihaltcheva S."/>
            <person name="Morgado L.N."/>
            <person name="Niskanen T."/>
            <person name="Noordeloos M.E."/>
            <person name="Ohm R.A."/>
            <person name="Ortiz-Santana B."/>
            <person name="Ovrebo C."/>
            <person name="Racz N."/>
            <person name="Riley R."/>
            <person name="Savchenko A."/>
            <person name="Shiryaev A."/>
            <person name="Soop K."/>
            <person name="Spirin V."/>
            <person name="Szebenyi C."/>
            <person name="Tomsovsky M."/>
            <person name="Tulloss R.E."/>
            <person name="Uehling J."/>
            <person name="Grigoriev I.V."/>
            <person name="Vagvolgyi C."/>
            <person name="Papp T."/>
            <person name="Martin F.M."/>
            <person name="Miettinen O."/>
            <person name="Hibbett D.S."/>
            <person name="Nagy L.G."/>
        </authorList>
    </citation>
    <scope>NUCLEOTIDE SEQUENCE [LARGE SCALE GENOMIC DNA]</scope>
    <source>
        <strain evidence="2 3">FP101781</strain>
    </source>
</reference>
<dbReference type="EMBL" id="QPFP01000243">
    <property type="protein sequence ID" value="TEB18573.1"/>
    <property type="molecule type" value="Genomic_DNA"/>
</dbReference>
<sequence>MDPYMFPPPRQYQNQGYDAGYPFSTPSSDRFGPISVKMEPGSSTYPHVPSLAPVDAQMIAVADHDTLMRIKNIAYMELWNSHQSAQASLQDSQGSSRTLQHPVTGSYGTLSSWNARYKLPAKRGSPGTRWPFPIHELPPPLSQSNYPNTKWWYQKSWKGQASTTINRGEAKPASGTSTDVDDNHGKEANGKRKKSKDGNKRLFFLTDENGVFIGKTLLDQMSTSFFDILNDVQRAIGAQMPFTYTVAGETFKNHLRYSMLKVDKYRPAFTLCDNLWKFEQYATIKYSDWSRTHLSDVVKQEKRKPKTVIELSDSDDEPDSPPAKKPKIKKEPLPSPPPLANTSSPKKAVSSLSAALKTATGSSRPNEAKPKVLKKYVVAIFLYLSAVPLSRVGGTLSLSSKPIIPPVDESIVIPLKAAPAPHQPAETVATIEGAKPKSTKKKKQVAASTLAVPKPTKAELAAAKNAKPTTGKQAKNLYLIDYIKEHGEVTIGQFDKIWDDLDIQTKLEYERRSVAARETSKAGAQAKRAATVAAKAKAKSNASRAKGKKKDAPVPEQEESEDDDNEEESGFIKMPTPAPTHSRLPVSVLDTLALSLSAFRLIQTLSFAIGPFQSLSVTFQMLSDAFRPTQLS</sequence>
<organism evidence="2 3">
    <name type="scientific">Coprinellus micaceus</name>
    <name type="common">Glistening ink-cap mushroom</name>
    <name type="synonym">Coprinus micaceus</name>
    <dbReference type="NCBI Taxonomy" id="71717"/>
    <lineage>
        <taxon>Eukaryota</taxon>
        <taxon>Fungi</taxon>
        <taxon>Dikarya</taxon>
        <taxon>Basidiomycota</taxon>
        <taxon>Agaricomycotina</taxon>
        <taxon>Agaricomycetes</taxon>
        <taxon>Agaricomycetidae</taxon>
        <taxon>Agaricales</taxon>
        <taxon>Agaricineae</taxon>
        <taxon>Psathyrellaceae</taxon>
        <taxon>Coprinellus</taxon>
    </lineage>
</organism>
<dbReference type="OrthoDB" id="3263422at2759"/>
<evidence type="ECO:0000313" key="3">
    <source>
        <dbReference type="Proteomes" id="UP000298030"/>
    </source>
</evidence>
<accession>A0A4Y7SAM0</accession>
<dbReference type="STRING" id="71717.A0A4Y7SAM0"/>
<protein>
    <submittedName>
        <fullName evidence="2">Uncharacterized protein</fullName>
    </submittedName>
</protein>
<feature type="region of interest" description="Disordered" evidence="1">
    <location>
        <begin position="305"/>
        <end position="368"/>
    </location>
</feature>
<dbReference type="Proteomes" id="UP000298030">
    <property type="component" value="Unassembled WGS sequence"/>
</dbReference>
<evidence type="ECO:0000313" key="2">
    <source>
        <dbReference type="EMBL" id="TEB18573.1"/>
    </source>
</evidence>
<feature type="region of interest" description="Disordered" evidence="1">
    <location>
        <begin position="512"/>
        <end position="577"/>
    </location>
</feature>
<evidence type="ECO:0000256" key="1">
    <source>
        <dbReference type="SAM" id="MobiDB-lite"/>
    </source>
</evidence>
<proteinExistence type="predicted"/>
<name>A0A4Y7SAM0_COPMI</name>
<comment type="caution">
    <text evidence="2">The sequence shown here is derived from an EMBL/GenBank/DDBJ whole genome shotgun (WGS) entry which is preliminary data.</text>
</comment>